<comment type="similarity">
    <text evidence="1">Belongs to the proline racemase family.</text>
</comment>
<dbReference type="SUPFAM" id="SSF54506">
    <property type="entry name" value="Diaminopimelate epimerase-like"/>
    <property type="match status" value="1"/>
</dbReference>
<dbReference type="PANTHER" id="PTHR33442:SF5">
    <property type="entry name" value="BIFUNCTIONAL TRANS-3-HYDROXY-L-PROLINE DEHYDRATASE_2-EPIMERASE"/>
    <property type="match status" value="1"/>
</dbReference>
<dbReference type="InterPro" id="IPR008794">
    <property type="entry name" value="Pro_racemase_fam"/>
</dbReference>
<name>A0A317GJ84_LIMRT</name>
<dbReference type="EMBL" id="QGHS01000010">
    <property type="protein sequence ID" value="PWT49011.1"/>
    <property type="molecule type" value="Genomic_DNA"/>
</dbReference>
<dbReference type="RefSeq" id="WP_134906722.1">
    <property type="nucleotide sequence ID" value="NZ_JAJAOX010000002.1"/>
</dbReference>
<dbReference type="FunFam" id="3.10.310.10:FF:000005">
    <property type="entry name" value="Proline racemase"/>
    <property type="match status" value="1"/>
</dbReference>
<evidence type="ECO:0000313" key="2">
    <source>
        <dbReference type="EMBL" id="PWT49011.1"/>
    </source>
</evidence>
<dbReference type="PANTHER" id="PTHR33442">
    <property type="entry name" value="TRANS-3-HYDROXY-L-PROLINE DEHYDRATASE"/>
    <property type="match status" value="1"/>
</dbReference>
<dbReference type="Pfam" id="PF05544">
    <property type="entry name" value="Pro_racemase"/>
    <property type="match status" value="1"/>
</dbReference>
<sequence length="338" mass="36807">MKFNKMLSAIDSHTAGEAARIIIGGIPKLEGNTIAEEKQYLIDHHDDLRKAIMLEPRGHGAMFGAFLVPAKNPQADFGIIFMDTGGYLNMCGHNTIAAVTAIVENGMVDVKATDREKEVVLEAPAGIIRATAHLSEPFVVDSVSFKNVPAFLYKKDVVINVPDLGQIKLDVSFGGSFFAILPIKEVNEKIEPENSEKLAEVGMKILKTANEQIKVQHPTMPYINTIDLVEMYGEPKSEDATMQNVVVFGDGQVDRSPCGTGTSAKMATLYAKNELGLHEKFVYESILNTKFTGQVLEKTKVGDYEAVIPEVTGSAYITGVNTLLFDPQDPLSGGFILK</sequence>
<evidence type="ECO:0000313" key="3">
    <source>
        <dbReference type="Proteomes" id="UP000245866"/>
    </source>
</evidence>
<dbReference type="PIRSF" id="PIRSF029792">
    <property type="entry name" value="Pro_racemase"/>
    <property type="match status" value="1"/>
</dbReference>
<dbReference type="SFLD" id="SFLDS00028">
    <property type="entry name" value="Proline_Racemase"/>
    <property type="match status" value="1"/>
</dbReference>
<proteinExistence type="inferred from homology"/>
<organism evidence="2 3">
    <name type="scientific">Limosilactobacillus reuteri</name>
    <name type="common">Lactobacillus reuteri</name>
    <dbReference type="NCBI Taxonomy" id="1598"/>
    <lineage>
        <taxon>Bacteria</taxon>
        <taxon>Bacillati</taxon>
        <taxon>Bacillota</taxon>
        <taxon>Bacilli</taxon>
        <taxon>Lactobacillales</taxon>
        <taxon>Lactobacillaceae</taxon>
        <taxon>Limosilactobacillus</taxon>
    </lineage>
</organism>
<evidence type="ECO:0000256" key="1">
    <source>
        <dbReference type="ARBA" id="ARBA00007529"/>
    </source>
</evidence>
<dbReference type="Proteomes" id="UP000245866">
    <property type="component" value="Unassembled WGS sequence"/>
</dbReference>
<dbReference type="Gene3D" id="3.10.310.10">
    <property type="entry name" value="Diaminopimelate Epimerase, Chain A, domain 1"/>
    <property type="match status" value="2"/>
</dbReference>
<protein>
    <submittedName>
        <fullName evidence="2">Proline racemase</fullName>
    </submittedName>
</protein>
<dbReference type="GO" id="GO:0047580">
    <property type="term" value="F:4-hydroxyproline epimerase activity"/>
    <property type="evidence" value="ECO:0007669"/>
    <property type="project" value="TreeGrafter"/>
</dbReference>
<accession>A0A317GJ84</accession>
<comment type="caution">
    <text evidence="2">The sequence shown here is derived from an EMBL/GenBank/DDBJ whole genome shotgun (WGS) entry which is preliminary data.</text>
</comment>
<reference evidence="2 3" key="1">
    <citation type="journal article" date="2018" name="Front. Microbiol.">
        <title>Comparative Genomics of the Herbivore Gut Symbiont Lactobacillus reuteri Reveals Genetic Diversity and Lifestyle Adaptation.</title>
        <authorList>
            <person name="Zhao J."/>
        </authorList>
    </citation>
    <scope>NUCLEOTIDE SEQUENCE [LARGE SCALE GENOMIC DNA]</scope>
    <source>
        <strain evidence="2 3">LR12</strain>
    </source>
</reference>
<dbReference type="AlphaFoldDB" id="A0A317GJ84"/>
<gene>
    <name evidence="2" type="ORF">DKZ23_01645</name>
</gene>